<proteinExistence type="inferred from homology"/>
<organism evidence="8">
    <name type="scientific">marine metagenome</name>
    <dbReference type="NCBI Taxonomy" id="408172"/>
    <lineage>
        <taxon>unclassified sequences</taxon>
        <taxon>metagenomes</taxon>
        <taxon>ecological metagenomes</taxon>
    </lineage>
</organism>
<dbReference type="GO" id="GO:0003677">
    <property type="term" value="F:DNA binding"/>
    <property type="evidence" value="ECO:0007669"/>
    <property type="project" value="InterPro"/>
</dbReference>
<dbReference type="NCBIfam" id="TIGR01128">
    <property type="entry name" value="holA"/>
    <property type="match status" value="1"/>
</dbReference>
<keyword evidence="3" id="KW-0548">Nucleotidyltransferase</keyword>
<dbReference type="GO" id="GO:0009360">
    <property type="term" value="C:DNA polymerase III complex"/>
    <property type="evidence" value="ECO:0007669"/>
    <property type="project" value="TreeGrafter"/>
</dbReference>
<accession>A0A383CP31</accession>
<evidence type="ECO:0000256" key="1">
    <source>
        <dbReference type="ARBA" id="ARBA00012417"/>
    </source>
</evidence>
<dbReference type="Gene3D" id="1.10.8.60">
    <property type="match status" value="1"/>
</dbReference>
<evidence type="ECO:0000256" key="7">
    <source>
        <dbReference type="ARBA" id="ARBA00049244"/>
    </source>
</evidence>
<protein>
    <recommendedName>
        <fullName evidence="1">DNA-directed DNA polymerase</fullName>
        <ecNumber evidence="1">2.7.7.7</ecNumber>
    </recommendedName>
</protein>
<evidence type="ECO:0000313" key="8">
    <source>
        <dbReference type="EMBL" id="SVE33803.1"/>
    </source>
</evidence>
<keyword evidence="5" id="KW-0239">DNA-directed DNA polymerase</keyword>
<dbReference type="SUPFAM" id="SSF48019">
    <property type="entry name" value="post-AAA+ oligomerization domain-like"/>
    <property type="match status" value="1"/>
</dbReference>
<reference evidence="8" key="1">
    <citation type="submission" date="2018-05" db="EMBL/GenBank/DDBJ databases">
        <authorList>
            <person name="Lanie J.A."/>
            <person name="Ng W.-L."/>
            <person name="Kazmierczak K.M."/>
            <person name="Andrzejewski T.M."/>
            <person name="Davidsen T.M."/>
            <person name="Wayne K.J."/>
            <person name="Tettelin H."/>
            <person name="Glass J.I."/>
            <person name="Rusch D."/>
            <person name="Podicherti R."/>
            <person name="Tsui H.-C.T."/>
            <person name="Winkler M.E."/>
        </authorList>
    </citation>
    <scope>NUCLEOTIDE SEQUENCE</scope>
</reference>
<evidence type="ECO:0000256" key="2">
    <source>
        <dbReference type="ARBA" id="ARBA00022679"/>
    </source>
</evidence>
<dbReference type="Gene3D" id="1.20.272.10">
    <property type="match status" value="1"/>
</dbReference>
<evidence type="ECO:0000256" key="6">
    <source>
        <dbReference type="ARBA" id="ARBA00034754"/>
    </source>
</evidence>
<keyword evidence="4" id="KW-0235">DNA replication</keyword>
<dbReference type="EC" id="2.7.7.7" evidence="1"/>
<dbReference type="InterPro" id="IPR008921">
    <property type="entry name" value="DNA_pol3_clamp-load_cplx_C"/>
</dbReference>
<dbReference type="PANTHER" id="PTHR34388">
    <property type="entry name" value="DNA POLYMERASE III SUBUNIT DELTA"/>
    <property type="match status" value="1"/>
</dbReference>
<feature type="non-terminal residue" evidence="8">
    <location>
        <position position="1"/>
    </location>
</feature>
<dbReference type="EMBL" id="UINC01210371">
    <property type="protein sequence ID" value="SVE33803.1"/>
    <property type="molecule type" value="Genomic_DNA"/>
</dbReference>
<dbReference type="AlphaFoldDB" id="A0A383CP31"/>
<name>A0A383CP31_9ZZZZ</name>
<keyword evidence="2" id="KW-0808">Transferase</keyword>
<dbReference type="InterPro" id="IPR005790">
    <property type="entry name" value="DNA_polIII_delta"/>
</dbReference>
<gene>
    <name evidence="8" type="ORF">METZ01_LOCUS486657</name>
</gene>
<sequence>EAGILPPRSPLRHLFEENDEAVAAGCYLDDDRALENLIHETCDTYNLTITPDAKRYLIDNLGSNRLVSRRELEKLVLYVGTSQQITEVDAAAIVGDNGENTINILAVAIADGNSQQAIRSLIRLRLEGISETQALRGTLRHLHKLHAVVAFIAAGENITQAVRRLRPPVHFSIRDTFHKQAAAWPPRKLQRAMNILLDAEDTCKRQGRLAPLITLMAVLRIAHAAQRLKSG</sequence>
<evidence type="ECO:0000256" key="4">
    <source>
        <dbReference type="ARBA" id="ARBA00022705"/>
    </source>
</evidence>
<dbReference type="InterPro" id="IPR027417">
    <property type="entry name" value="P-loop_NTPase"/>
</dbReference>
<dbReference type="PANTHER" id="PTHR34388:SF1">
    <property type="entry name" value="DNA POLYMERASE III SUBUNIT DELTA"/>
    <property type="match status" value="1"/>
</dbReference>
<evidence type="ECO:0000256" key="5">
    <source>
        <dbReference type="ARBA" id="ARBA00022932"/>
    </source>
</evidence>
<dbReference type="GO" id="GO:0006261">
    <property type="term" value="P:DNA-templated DNA replication"/>
    <property type="evidence" value="ECO:0007669"/>
    <property type="project" value="TreeGrafter"/>
</dbReference>
<comment type="similarity">
    <text evidence="6">Belongs to the DNA polymerase HolA subunit family.</text>
</comment>
<evidence type="ECO:0000256" key="3">
    <source>
        <dbReference type="ARBA" id="ARBA00022695"/>
    </source>
</evidence>
<comment type="catalytic activity">
    <reaction evidence="7">
        <text>DNA(n) + a 2'-deoxyribonucleoside 5'-triphosphate = DNA(n+1) + diphosphate</text>
        <dbReference type="Rhea" id="RHEA:22508"/>
        <dbReference type="Rhea" id="RHEA-COMP:17339"/>
        <dbReference type="Rhea" id="RHEA-COMP:17340"/>
        <dbReference type="ChEBI" id="CHEBI:33019"/>
        <dbReference type="ChEBI" id="CHEBI:61560"/>
        <dbReference type="ChEBI" id="CHEBI:173112"/>
        <dbReference type="EC" id="2.7.7.7"/>
    </reaction>
</comment>
<dbReference type="GO" id="GO:0003887">
    <property type="term" value="F:DNA-directed DNA polymerase activity"/>
    <property type="evidence" value="ECO:0007669"/>
    <property type="project" value="UniProtKB-KW"/>
</dbReference>
<dbReference type="SUPFAM" id="SSF52540">
    <property type="entry name" value="P-loop containing nucleoside triphosphate hydrolases"/>
    <property type="match status" value="1"/>
</dbReference>